<evidence type="ECO:0000313" key="2">
    <source>
        <dbReference type="Proteomes" id="UP001396334"/>
    </source>
</evidence>
<gene>
    <name evidence="1" type="ORF">V6N11_044350</name>
</gene>
<proteinExistence type="predicted"/>
<sequence length="339" mass="39251">MGKFFPNWKKKKKKSCIERPLKMPQPLYPVLPNVPVTVRKFLKNCCSIYVHGEWVFIPGRGRRFSWTSLVCPDEMEESRCKGKGGNVLGLSNHSCVSLPGRSIEKVSFHNFSEVWYSWRNQLYVVNIVDFRVTEMVCRGYRFLFQPLEWLVRVRDAQVLFFLETWTNPYLGGCFFVLVLEPGKSFIFLITFKRFNVVLDWWRYPEVKCYIVFAVAVFRSVVCLFCSTRVMFCRKLYQESAGFDSKVWATVTARTLRRLSFPVSDAGLDGLKKSSVRLGEESTDRGALKSISFEFYIGWCVVPYGWSSFIVSEVCGSKVDLSCDTRLISPFSEIFFCPKA</sequence>
<name>A0ABR2REY7_9ROSI</name>
<protein>
    <submittedName>
        <fullName evidence="1">Uncharacterized protein</fullName>
    </submittedName>
</protein>
<organism evidence="1 2">
    <name type="scientific">Hibiscus sabdariffa</name>
    <name type="common">roselle</name>
    <dbReference type="NCBI Taxonomy" id="183260"/>
    <lineage>
        <taxon>Eukaryota</taxon>
        <taxon>Viridiplantae</taxon>
        <taxon>Streptophyta</taxon>
        <taxon>Embryophyta</taxon>
        <taxon>Tracheophyta</taxon>
        <taxon>Spermatophyta</taxon>
        <taxon>Magnoliopsida</taxon>
        <taxon>eudicotyledons</taxon>
        <taxon>Gunneridae</taxon>
        <taxon>Pentapetalae</taxon>
        <taxon>rosids</taxon>
        <taxon>malvids</taxon>
        <taxon>Malvales</taxon>
        <taxon>Malvaceae</taxon>
        <taxon>Malvoideae</taxon>
        <taxon>Hibiscus</taxon>
    </lineage>
</organism>
<accession>A0ABR2REY7</accession>
<evidence type="ECO:0000313" key="1">
    <source>
        <dbReference type="EMBL" id="KAK9011502.1"/>
    </source>
</evidence>
<dbReference type="EMBL" id="JBBPBN010000023">
    <property type="protein sequence ID" value="KAK9011502.1"/>
    <property type="molecule type" value="Genomic_DNA"/>
</dbReference>
<dbReference type="Proteomes" id="UP001396334">
    <property type="component" value="Unassembled WGS sequence"/>
</dbReference>
<reference evidence="1 2" key="1">
    <citation type="journal article" date="2024" name="G3 (Bethesda)">
        <title>Genome assembly of Hibiscus sabdariffa L. provides insights into metabolisms of medicinal natural products.</title>
        <authorList>
            <person name="Kim T."/>
        </authorList>
    </citation>
    <scope>NUCLEOTIDE SEQUENCE [LARGE SCALE GENOMIC DNA]</scope>
    <source>
        <strain evidence="1">TK-2024</strain>
        <tissue evidence="1">Old leaves</tissue>
    </source>
</reference>
<comment type="caution">
    <text evidence="1">The sequence shown here is derived from an EMBL/GenBank/DDBJ whole genome shotgun (WGS) entry which is preliminary data.</text>
</comment>
<keyword evidence="2" id="KW-1185">Reference proteome</keyword>